<keyword evidence="8 17" id="KW-0521">NADP</keyword>
<dbReference type="KEGG" id="srub:C2R22_08790"/>
<evidence type="ECO:0000256" key="15">
    <source>
        <dbReference type="ARBA" id="ARBA00048238"/>
    </source>
</evidence>
<dbReference type="AlphaFoldDB" id="A0A2I8VIG8"/>
<evidence type="ECO:0000256" key="10">
    <source>
        <dbReference type="ARBA" id="ARBA00023027"/>
    </source>
</evidence>
<dbReference type="GO" id="GO:0052855">
    <property type="term" value="F:ADP-dependent NAD(P)H-hydrate dehydratase activity"/>
    <property type="evidence" value="ECO:0007669"/>
    <property type="project" value="UniProtKB-UniRule"/>
</dbReference>
<evidence type="ECO:0000256" key="2">
    <source>
        <dbReference type="ARBA" id="ARBA00000909"/>
    </source>
</evidence>
<evidence type="ECO:0000256" key="11">
    <source>
        <dbReference type="ARBA" id="ARBA00023235"/>
    </source>
</evidence>
<dbReference type="InterPro" id="IPR036652">
    <property type="entry name" value="YjeF_N_dom_sf"/>
</dbReference>
<evidence type="ECO:0000256" key="18">
    <source>
        <dbReference type="HAMAP-Rule" id="MF_01966"/>
    </source>
</evidence>
<dbReference type="PANTHER" id="PTHR12592:SF0">
    <property type="entry name" value="ATP-DEPENDENT (S)-NAD(P)H-HYDRATE DEHYDRATASE"/>
    <property type="match status" value="1"/>
</dbReference>
<keyword evidence="12 17" id="KW-0456">Lyase</keyword>
<evidence type="ECO:0000256" key="16">
    <source>
        <dbReference type="ARBA" id="ARBA00049209"/>
    </source>
</evidence>
<keyword evidence="7 17" id="KW-0067">ATP-binding</keyword>
<evidence type="ECO:0000256" key="9">
    <source>
        <dbReference type="ARBA" id="ARBA00022958"/>
    </source>
</evidence>
<comment type="catalytic activity">
    <reaction evidence="16 17 19">
        <text>(6S)-NADPHX + ADP = AMP + phosphate + NADPH + H(+)</text>
        <dbReference type="Rhea" id="RHEA:32235"/>
        <dbReference type="ChEBI" id="CHEBI:15378"/>
        <dbReference type="ChEBI" id="CHEBI:43474"/>
        <dbReference type="ChEBI" id="CHEBI:57783"/>
        <dbReference type="ChEBI" id="CHEBI:64076"/>
        <dbReference type="ChEBI" id="CHEBI:456215"/>
        <dbReference type="ChEBI" id="CHEBI:456216"/>
        <dbReference type="EC" id="4.2.1.136"/>
    </reaction>
</comment>
<comment type="similarity">
    <text evidence="18">Belongs to the NnrE/AIBP family.</text>
</comment>
<dbReference type="PANTHER" id="PTHR12592">
    <property type="entry name" value="ATP-DEPENDENT (S)-NAD(P)H-HYDRATE DEHYDRATASE FAMILY MEMBER"/>
    <property type="match status" value="1"/>
</dbReference>
<evidence type="ECO:0000256" key="19">
    <source>
        <dbReference type="PIRNR" id="PIRNR017184"/>
    </source>
</evidence>
<dbReference type="HAMAP" id="MF_01965">
    <property type="entry name" value="NADHX_dehydratase"/>
    <property type="match status" value="1"/>
</dbReference>
<feature type="binding site" evidence="17">
    <location>
        <position position="355"/>
    </location>
    <ligand>
        <name>(6S)-NADPHX</name>
        <dbReference type="ChEBI" id="CHEBI:64076"/>
    </ligand>
</feature>
<protein>
    <recommendedName>
        <fullName evidence="19">Bifunctional NAD(P)H-hydrate repair enzyme</fullName>
    </recommendedName>
    <alternativeName>
        <fullName evidence="19">Nicotinamide nucleotide repair protein</fullName>
    </alternativeName>
    <domain>
        <recommendedName>
            <fullName evidence="19">ADP-dependent (S)-NAD(P)H-hydrate dehydratase</fullName>
            <ecNumber evidence="19">4.2.1.136</ecNumber>
        </recommendedName>
        <alternativeName>
            <fullName evidence="19">ADP-dependent NAD(P)HX dehydratase</fullName>
        </alternativeName>
    </domain>
    <domain>
        <recommendedName>
            <fullName evidence="19">NAD(P)H-hydrate epimerase</fullName>
            <ecNumber evidence="19">5.1.99.6</ecNumber>
        </recommendedName>
    </domain>
</protein>
<dbReference type="NCBIfam" id="TIGR00197">
    <property type="entry name" value="yjeF_nterm"/>
    <property type="match status" value="1"/>
</dbReference>
<evidence type="ECO:0000256" key="13">
    <source>
        <dbReference type="ARBA" id="ARBA00023268"/>
    </source>
</evidence>
<dbReference type="SUPFAM" id="SSF64153">
    <property type="entry name" value="YjeF N-terminal domain-like"/>
    <property type="match status" value="1"/>
</dbReference>
<dbReference type="EC" id="4.2.1.136" evidence="19"/>
<comment type="catalytic activity">
    <reaction evidence="1 18 19">
        <text>(6R)-NADHX = (6S)-NADHX</text>
        <dbReference type="Rhea" id="RHEA:32215"/>
        <dbReference type="ChEBI" id="CHEBI:64074"/>
        <dbReference type="ChEBI" id="CHEBI:64075"/>
        <dbReference type="EC" id="5.1.99.6"/>
    </reaction>
</comment>
<feature type="binding site" evidence="18">
    <location>
        <position position="157"/>
    </location>
    <ligand>
        <name>K(+)</name>
        <dbReference type="ChEBI" id="CHEBI:29103"/>
    </ligand>
</feature>
<feature type="binding site" evidence="17">
    <location>
        <position position="419"/>
    </location>
    <ligand>
        <name>AMP</name>
        <dbReference type="ChEBI" id="CHEBI:456215"/>
    </ligand>
</feature>
<keyword evidence="10 17" id="KW-0520">NAD</keyword>
<comment type="catalytic activity">
    <reaction evidence="2 18 19">
        <text>(6R)-NADPHX = (6S)-NADPHX</text>
        <dbReference type="Rhea" id="RHEA:32227"/>
        <dbReference type="ChEBI" id="CHEBI:64076"/>
        <dbReference type="ChEBI" id="CHEBI:64077"/>
        <dbReference type="EC" id="5.1.99.6"/>
    </reaction>
</comment>
<dbReference type="GO" id="GO:0046872">
    <property type="term" value="F:metal ion binding"/>
    <property type="evidence" value="ECO:0007669"/>
    <property type="project" value="UniProtKB-UniRule"/>
</dbReference>
<accession>A0A2I8VIG8</accession>
<dbReference type="Pfam" id="PF03853">
    <property type="entry name" value="YjeF_N"/>
    <property type="match status" value="1"/>
</dbReference>
<evidence type="ECO:0000256" key="4">
    <source>
        <dbReference type="ARBA" id="ARBA00009524"/>
    </source>
</evidence>
<comment type="cofactor">
    <cofactor evidence="18 19">
        <name>K(+)</name>
        <dbReference type="ChEBI" id="CHEBI:29103"/>
    </cofactor>
    <text evidence="18 19">Binds 1 potassium ion per subunit.</text>
</comment>
<keyword evidence="11 18" id="KW-0413">Isomerase</keyword>
<evidence type="ECO:0000256" key="14">
    <source>
        <dbReference type="ARBA" id="ARBA00025153"/>
    </source>
</evidence>
<keyword evidence="6 17" id="KW-0547">Nucleotide-binding</keyword>
<proteinExistence type="inferred from homology"/>
<comment type="similarity">
    <text evidence="4 19">In the C-terminal section; belongs to the NnrD/CARKD family.</text>
</comment>
<dbReference type="InterPro" id="IPR000631">
    <property type="entry name" value="CARKD"/>
</dbReference>
<comment type="function">
    <text evidence="17">Catalyzes the dehydration of the S-form of NAD(P)HX at the expense of ADP, which is converted to AMP. Together with NAD(P)HX epimerase, which catalyzes the epimerization of the S- and R-forms, the enzyme allows the repair of both epimers of NAD(P)HX, a damaged form of NAD(P)H that is a result of enzymatic or heat-dependent hydration.</text>
</comment>
<dbReference type="NCBIfam" id="TIGR00196">
    <property type="entry name" value="yjeF_cterm"/>
    <property type="match status" value="1"/>
</dbReference>
<evidence type="ECO:0000256" key="7">
    <source>
        <dbReference type="ARBA" id="ARBA00022840"/>
    </source>
</evidence>
<dbReference type="InterPro" id="IPR030677">
    <property type="entry name" value="Nnr"/>
</dbReference>
<dbReference type="PROSITE" id="PS51383">
    <property type="entry name" value="YJEF_C_3"/>
    <property type="match status" value="1"/>
</dbReference>
<dbReference type="Gene3D" id="3.40.1190.20">
    <property type="match status" value="1"/>
</dbReference>
<dbReference type="OrthoDB" id="15148at2157"/>
<feature type="binding site" evidence="17">
    <location>
        <position position="309"/>
    </location>
    <ligand>
        <name>(6S)-NADPHX</name>
        <dbReference type="ChEBI" id="CHEBI:64076"/>
    </ligand>
</feature>
<feature type="binding site" evidence="17">
    <location>
        <position position="241"/>
    </location>
    <ligand>
        <name>(6S)-NADPHX</name>
        <dbReference type="ChEBI" id="CHEBI:64076"/>
    </ligand>
</feature>
<dbReference type="GO" id="GO:0052856">
    <property type="term" value="F:NAD(P)HX epimerase activity"/>
    <property type="evidence" value="ECO:0007669"/>
    <property type="project" value="UniProtKB-UniRule"/>
</dbReference>
<dbReference type="PROSITE" id="PS51385">
    <property type="entry name" value="YJEF_N"/>
    <property type="match status" value="1"/>
</dbReference>
<feature type="binding site" evidence="18">
    <location>
        <position position="154"/>
    </location>
    <ligand>
        <name>(6S)-NADPHX</name>
        <dbReference type="ChEBI" id="CHEBI:64076"/>
    </ligand>
</feature>
<dbReference type="Gene3D" id="3.40.50.10260">
    <property type="entry name" value="YjeF N-terminal domain"/>
    <property type="match status" value="1"/>
</dbReference>
<evidence type="ECO:0000256" key="6">
    <source>
        <dbReference type="ARBA" id="ARBA00022741"/>
    </source>
</evidence>
<dbReference type="GeneID" id="35592182"/>
<dbReference type="InterPro" id="IPR004443">
    <property type="entry name" value="YjeF_N_dom"/>
</dbReference>
<evidence type="ECO:0000259" key="21">
    <source>
        <dbReference type="PROSITE" id="PS51385"/>
    </source>
</evidence>
<dbReference type="Pfam" id="PF01256">
    <property type="entry name" value="Carb_kinase"/>
    <property type="match status" value="1"/>
</dbReference>
<dbReference type="GO" id="GO:0046496">
    <property type="term" value="P:nicotinamide nucleotide metabolic process"/>
    <property type="evidence" value="ECO:0007669"/>
    <property type="project" value="UniProtKB-UniRule"/>
</dbReference>
<feature type="binding site" evidence="18">
    <location>
        <position position="121"/>
    </location>
    <ligand>
        <name>K(+)</name>
        <dbReference type="ChEBI" id="CHEBI:29103"/>
    </ligand>
</feature>
<keyword evidence="5 18" id="KW-0479">Metal-binding</keyword>
<dbReference type="GO" id="GO:0005524">
    <property type="term" value="F:ATP binding"/>
    <property type="evidence" value="ECO:0007669"/>
    <property type="project" value="UniProtKB-UniRule"/>
</dbReference>
<comment type="cofactor">
    <cofactor evidence="17">
        <name>Mg(2+)</name>
        <dbReference type="ChEBI" id="CHEBI:18420"/>
    </cofactor>
</comment>
<sequence>MITARRMAAVDANAAALGVPRKQLMESSGNAVARVVRDVAGGEGAEIAIVAGRGNNGGDAFVAARFLDGFDTRTYLLGRPESVSTDIARENYDALVEAEYDVETVTDSREFGLGDPDVVVDAMLGTGVTGALREPEASVAERINALDATVVAVDVPSGVDADTGESEGVAVEADHVVTFHDEKPGLSSLDSKVHVADIGIPAAAETFTGPGDLRSLTRDPQSHKGDHGEVLVVGGGPYTGAPALAAGSALRAGADLVRVACPEPVAREIQGYSENFILVPFEGSRFAPDHVDDLLGRANDHDVVVFGPGLGSADETLDAVEEFLARYDGRAVVDADALQVVPDVETEATLVCTPHQGELEKMGGTTAEAWRERRSLVSEFAGDLGHTLLVKGAYDVVSDGSETRVNRTGNPGMTVGGTGDVLAGVTGALLSTQDPLDAAAIGAYANGRAGDIVVDERGFGLVATDLLERVPEALWGERDD</sequence>
<dbReference type="RefSeq" id="WP_103425421.1">
    <property type="nucleotide sequence ID" value="NZ_CP026309.1"/>
</dbReference>
<evidence type="ECO:0000256" key="8">
    <source>
        <dbReference type="ARBA" id="ARBA00022857"/>
    </source>
</evidence>
<comment type="similarity">
    <text evidence="3 19">In the N-terminal section; belongs to the NnrE/AIBP family.</text>
</comment>
<keyword evidence="9 18" id="KW-0630">Potassium</keyword>
<dbReference type="HAMAP" id="MF_01966">
    <property type="entry name" value="NADHX_epimerase"/>
    <property type="match status" value="1"/>
</dbReference>
<feature type="binding site" evidence="18">
    <location>
        <position position="56"/>
    </location>
    <ligand>
        <name>K(+)</name>
        <dbReference type="ChEBI" id="CHEBI:29103"/>
    </ligand>
</feature>
<dbReference type="SUPFAM" id="SSF53613">
    <property type="entry name" value="Ribokinase-like"/>
    <property type="match status" value="1"/>
</dbReference>
<dbReference type="CDD" id="cd01171">
    <property type="entry name" value="YXKO-related"/>
    <property type="match status" value="1"/>
</dbReference>
<comment type="similarity">
    <text evidence="17">Belongs to the NnrD/CARKD family.</text>
</comment>
<evidence type="ECO:0000256" key="12">
    <source>
        <dbReference type="ARBA" id="ARBA00023239"/>
    </source>
</evidence>
<reference evidence="22 23" key="1">
    <citation type="submission" date="2018-01" db="EMBL/GenBank/DDBJ databases">
        <title>Complete genome sequence of Salinigranum rubrum GX10T, an extremely halophilic archaeon isolated from a marine solar saltern.</title>
        <authorList>
            <person name="Han S."/>
        </authorList>
    </citation>
    <scope>NUCLEOTIDE SEQUENCE [LARGE SCALE GENOMIC DNA]</scope>
    <source>
        <strain evidence="22 23">GX10</strain>
    </source>
</reference>
<dbReference type="PIRSF" id="PIRSF017184">
    <property type="entry name" value="Nnr"/>
    <property type="match status" value="1"/>
</dbReference>
<feature type="domain" description="YjeF N-terminal" evidence="21">
    <location>
        <begin position="7"/>
        <end position="206"/>
    </location>
</feature>
<feature type="binding site" evidence="18">
    <location>
        <begin position="55"/>
        <end position="59"/>
    </location>
    <ligand>
        <name>(6S)-NADPHX</name>
        <dbReference type="ChEBI" id="CHEBI:64076"/>
    </ligand>
</feature>
<feature type="binding site" evidence="18">
    <location>
        <begin position="125"/>
        <end position="131"/>
    </location>
    <ligand>
        <name>(6S)-NADPHX</name>
        <dbReference type="ChEBI" id="CHEBI:64076"/>
    </ligand>
</feature>
<evidence type="ECO:0000313" key="22">
    <source>
        <dbReference type="EMBL" id="AUV81733.1"/>
    </source>
</evidence>
<feature type="binding site" evidence="17">
    <location>
        <position position="420"/>
    </location>
    <ligand>
        <name>(6S)-NADPHX</name>
        <dbReference type="ChEBI" id="CHEBI:64076"/>
    </ligand>
</feature>
<dbReference type="EC" id="5.1.99.6" evidence="19"/>
<comment type="caution">
    <text evidence="17">Lacks conserved residue(s) required for the propagation of feature annotation.</text>
</comment>
<dbReference type="InterPro" id="IPR029056">
    <property type="entry name" value="Ribokinase-like"/>
</dbReference>
<evidence type="ECO:0000259" key="20">
    <source>
        <dbReference type="PROSITE" id="PS51383"/>
    </source>
</evidence>
<dbReference type="Proteomes" id="UP000236584">
    <property type="component" value="Chromosome"/>
</dbReference>
<dbReference type="EMBL" id="CP026309">
    <property type="protein sequence ID" value="AUV81733.1"/>
    <property type="molecule type" value="Genomic_DNA"/>
</dbReference>
<comment type="catalytic activity">
    <reaction evidence="15 17 19">
        <text>(6S)-NADHX + ADP = AMP + phosphate + NADH + H(+)</text>
        <dbReference type="Rhea" id="RHEA:32223"/>
        <dbReference type="ChEBI" id="CHEBI:15378"/>
        <dbReference type="ChEBI" id="CHEBI:43474"/>
        <dbReference type="ChEBI" id="CHEBI:57945"/>
        <dbReference type="ChEBI" id="CHEBI:64074"/>
        <dbReference type="ChEBI" id="CHEBI:456215"/>
        <dbReference type="ChEBI" id="CHEBI:456216"/>
        <dbReference type="EC" id="4.2.1.136"/>
    </reaction>
</comment>
<keyword evidence="13" id="KW-0511">Multifunctional enzyme</keyword>
<evidence type="ECO:0000256" key="1">
    <source>
        <dbReference type="ARBA" id="ARBA00000013"/>
    </source>
</evidence>
<gene>
    <name evidence="18" type="primary">nnrE</name>
    <name evidence="17" type="synonym">nnrD</name>
    <name evidence="22" type="ORF">C2R22_08790</name>
</gene>
<evidence type="ECO:0000256" key="5">
    <source>
        <dbReference type="ARBA" id="ARBA00022723"/>
    </source>
</evidence>
<feature type="domain" description="YjeF C-terminal" evidence="20">
    <location>
        <begin position="208"/>
        <end position="477"/>
    </location>
</feature>
<evidence type="ECO:0000256" key="17">
    <source>
        <dbReference type="HAMAP-Rule" id="MF_01965"/>
    </source>
</evidence>
<evidence type="ECO:0000256" key="3">
    <source>
        <dbReference type="ARBA" id="ARBA00006001"/>
    </source>
</evidence>
<dbReference type="GO" id="GO:0110051">
    <property type="term" value="P:metabolite repair"/>
    <property type="evidence" value="ECO:0007669"/>
    <property type="project" value="TreeGrafter"/>
</dbReference>
<evidence type="ECO:0000313" key="23">
    <source>
        <dbReference type="Proteomes" id="UP000236584"/>
    </source>
</evidence>
<keyword evidence="23" id="KW-1185">Reference proteome</keyword>
<comment type="function">
    <text evidence="18">Catalyzes the epimerization of the S- and R-forms of NAD(P)HX, a damaged form of NAD(P)H that is a result of enzymatic or heat-dependent hydration. This is a prerequisite for the S-specific NAD(P)H-hydrate dehydratase to allow the repair of both epimers of NAD(P)HX.</text>
</comment>
<name>A0A2I8VIG8_9EURY</name>
<comment type="subunit">
    <text evidence="17">Homotetramer.</text>
</comment>
<organism evidence="22 23">
    <name type="scientific">Salinigranum rubrum</name>
    <dbReference type="NCBI Taxonomy" id="755307"/>
    <lineage>
        <taxon>Archaea</taxon>
        <taxon>Methanobacteriati</taxon>
        <taxon>Methanobacteriota</taxon>
        <taxon>Stenosarchaea group</taxon>
        <taxon>Halobacteria</taxon>
        <taxon>Halobacteriales</taxon>
        <taxon>Haloferacaceae</taxon>
        <taxon>Salinigranum</taxon>
    </lineage>
</organism>
<comment type="function">
    <text evidence="14 19">Bifunctional enzyme that catalyzes the epimerization of the S- and R-forms of NAD(P)HX and the dehydration of the S-form of NAD(P)HX at the expense of ADP, which is converted to AMP. This allows the repair of both epimers of NAD(P)HX, a damaged form of NAD(P)H that is a result of enzymatic or heat-dependent hydration.</text>
</comment>